<dbReference type="Proteomes" id="UP000287830">
    <property type="component" value="Unassembled WGS sequence"/>
</dbReference>
<organism evidence="1 2">
    <name type="scientific">Streptomyces chrestomyceticus JCM 4735</name>
    <dbReference type="NCBI Taxonomy" id="1306181"/>
    <lineage>
        <taxon>Bacteria</taxon>
        <taxon>Bacillati</taxon>
        <taxon>Actinomycetota</taxon>
        <taxon>Actinomycetes</taxon>
        <taxon>Kitasatosporales</taxon>
        <taxon>Streptomycetaceae</taxon>
        <taxon>Streptomyces</taxon>
    </lineage>
</organism>
<dbReference type="EMBL" id="BHZC01000001">
    <property type="protein sequence ID" value="GCD35683.1"/>
    <property type="molecule type" value="Genomic_DNA"/>
</dbReference>
<reference evidence="1 2" key="1">
    <citation type="submission" date="2018-11" db="EMBL/GenBank/DDBJ databases">
        <title>Whole genome sequence of Streptomyces chrestomyceticus NBRC 13444(T).</title>
        <authorList>
            <person name="Komaki H."/>
            <person name="Tamura T."/>
        </authorList>
    </citation>
    <scope>NUCLEOTIDE SEQUENCE [LARGE SCALE GENOMIC DNA]</scope>
    <source>
        <strain evidence="1 2">NBRC 13444</strain>
    </source>
</reference>
<protein>
    <submittedName>
        <fullName evidence="1">Uncharacterized protein</fullName>
    </submittedName>
</protein>
<proteinExistence type="predicted"/>
<gene>
    <name evidence="1" type="ORF">OEIGOIKO_03429</name>
</gene>
<dbReference type="AlphaFoldDB" id="A0A7U9KVT3"/>
<dbReference type="RefSeq" id="WP_125045556.1">
    <property type="nucleotide sequence ID" value="NZ_BHZC01000001.1"/>
</dbReference>
<evidence type="ECO:0000313" key="1">
    <source>
        <dbReference type="EMBL" id="GCD35683.1"/>
    </source>
</evidence>
<name>A0A7U9KVT3_9ACTN</name>
<sequence length="194" mass="21071">MPGTSPSPTAPPAEAVARDAHWARKLARLRARQLPEYTLRLCDDLAAKKRFDQAKLEAARLRMADAETGADPAEVERAEVELKEAKAAYEAASLSLTFRALPRPVLDGLIRRFPPTEQQAEDGDAWNPETFPAALVAAAHIERDESGTAVEGLSEQDAQELLDSWPAGEANALFAAAWQAQQISRASTEELGKD</sequence>
<accession>A0A7U9KVT3</accession>
<dbReference type="GeneID" id="95622343"/>
<comment type="caution">
    <text evidence="1">The sequence shown here is derived from an EMBL/GenBank/DDBJ whole genome shotgun (WGS) entry which is preliminary data.</text>
</comment>
<evidence type="ECO:0000313" key="2">
    <source>
        <dbReference type="Proteomes" id="UP000287830"/>
    </source>
</evidence>
<dbReference type="OrthoDB" id="3868257at2"/>